<feature type="transmembrane region" description="Helical" evidence="1">
    <location>
        <begin position="76"/>
        <end position="98"/>
    </location>
</feature>
<protein>
    <submittedName>
        <fullName evidence="2">Uncharacterized protein</fullName>
    </submittedName>
</protein>
<dbReference type="EMBL" id="LIAE01008244">
    <property type="protein sequence ID" value="PAV74997.1"/>
    <property type="molecule type" value="Genomic_DNA"/>
</dbReference>
<comment type="caution">
    <text evidence="2">The sequence shown here is derived from an EMBL/GenBank/DDBJ whole genome shotgun (WGS) entry which is preliminary data.</text>
</comment>
<gene>
    <name evidence="2" type="ORF">WR25_18004</name>
</gene>
<proteinExistence type="predicted"/>
<accession>A0A2A2KM80</accession>
<dbReference type="AlphaFoldDB" id="A0A2A2KM80"/>
<evidence type="ECO:0000313" key="3">
    <source>
        <dbReference type="Proteomes" id="UP000218231"/>
    </source>
</evidence>
<reference evidence="2 3" key="1">
    <citation type="journal article" date="2017" name="Curr. Biol.">
        <title>Genome architecture and evolution of a unichromosomal asexual nematode.</title>
        <authorList>
            <person name="Fradin H."/>
            <person name="Zegar C."/>
            <person name="Gutwein M."/>
            <person name="Lucas J."/>
            <person name="Kovtun M."/>
            <person name="Corcoran D."/>
            <person name="Baugh L.R."/>
            <person name="Kiontke K."/>
            <person name="Gunsalus K."/>
            <person name="Fitch D.H."/>
            <person name="Piano F."/>
        </authorList>
    </citation>
    <scope>NUCLEOTIDE SEQUENCE [LARGE SCALE GENOMIC DNA]</scope>
    <source>
        <strain evidence="2">PF1309</strain>
    </source>
</reference>
<dbReference type="Proteomes" id="UP000218231">
    <property type="component" value="Unassembled WGS sequence"/>
</dbReference>
<keyword evidence="1" id="KW-0812">Transmembrane</keyword>
<keyword evidence="3" id="KW-1185">Reference proteome</keyword>
<evidence type="ECO:0000313" key="2">
    <source>
        <dbReference type="EMBL" id="PAV74997.1"/>
    </source>
</evidence>
<organism evidence="2 3">
    <name type="scientific">Diploscapter pachys</name>
    <dbReference type="NCBI Taxonomy" id="2018661"/>
    <lineage>
        <taxon>Eukaryota</taxon>
        <taxon>Metazoa</taxon>
        <taxon>Ecdysozoa</taxon>
        <taxon>Nematoda</taxon>
        <taxon>Chromadorea</taxon>
        <taxon>Rhabditida</taxon>
        <taxon>Rhabditina</taxon>
        <taxon>Rhabditomorpha</taxon>
        <taxon>Rhabditoidea</taxon>
        <taxon>Rhabditidae</taxon>
        <taxon>Diploscapter</taxon>
    </lineage>
</organism>
<keyword evidence="1" id="KW-1133">Transmembrane helix</keyword>
<evidence type="ECO:0000256" key="1">
    <source>
        <dbReference type="SAM" id="Phobius"/>
    </source>
</evidence>
<name>A0A2A2KM80_9BILA</name>
<keyword evidence="1" id="KW-0472">Membrane</keyword>
<sequence>MVEAAGVAVVDVAVGMLDLGHLESILPAQVMQGADRVFHRIGVEVTQQHGVLGSGTGRVGLQPGMQLLRRGHAGRVPAALVVIAVGVGTGGVAAALRLEVVGDHHERRTLLALEGLRQRHAAVLDERATVPSARRHRRPAR</sequence>